<feature type="compositionally biased region" description="Basic and acidic residues" evidence="1">
    <location>
        <begin position="87"/>
        <end position="96"/>
    </location>
</feature>
<feature type="compositionally biased region" description="Polar residues" evidence="1">
    <location>
        <begin position="101"/>
        <end position="116"/>
    </location>
</feature>
<reference evidence="2" key="1">
    <citation type="submission" date="2022-12" db="EMBL/GenBank/DDBJ databases">
        <title>Draft genome assemblies for two species of Escallonia (Escalloniales).</title>
        <authorList>
            <person name="Chanderbali A."/>
            <person name="Dervinis C."/>
            <person name="Anghel I."/>
            <person name="Soltis D."/>
            <person name="Soltis P."/>
            <person name="Zapata F."/>
        </authorList>
    </citation>
    <scope>NUCLEOTIDE SEQUENCE</scope>
    <source>
        <strain evidence="2">UCBG64.0493</strain>
        <tissue evidence="2">Leaf</tissue>
    </source>
</reference>
<protein>
    <submittedName>
        <fullName evidence="2">Uncharacterized protein</fullName>
    </submittedName>
</protein>
<name>A0AA88WCG4_9ASTE</name>
<dbReference type="AlphaFoldDB" id="A0AA88WCG4"/>
<dbReference type="EMBL" id="JAVXUP010000615">
    <property type="protein sequence ID" value="KAK3024144.1"/>
    <property type="molecule type" value="Genomic_DNA"/>
</dbReference>
<comment type="caution">
    <text evidence="2">The sequence shown here is derived from an EMBL/GenBank/DDBJ whole genome shotgun (WGS) entry which is preliminary data.</text>
</comment>
<accession>A0AA88WCG4</accession>
<proteinExistence type="predicted"/>
<evidence type="ECO:0000313" key="2">
    <source>
        <dbReference type="EMBL" id="KAK3024144.1"/>
    </source>
</evidence>
<organism evidence="2 3">
    <name type="scientific">Escallonia herrerae</name>
    <dbReference type="NCBI Taxonomy" id="1293975"/>
    <lineage>
        <taxon>Eukaryota</taxon>
        <taxon>Viridiplantae</taxon>
        <taxon>Streptophyta</taxon>
        <taxon>Embryophyta</taxon>
        <taxon>Tracheophyta</taxon>
        <taxon>Spermatophyta</taxon>
        <taxon>Magnoliopsida</taxon>
        <taxon>eudicotyledons</taxon>
        <taxon>Gunneridae</taxon>
        <taxon>Pentapetalae</taxon>
        <taxon>asterids</taxon>
        <taxon>campanulids</taxon>
        <taxon>Escalloniales</taxon>
        <taxon>Escalloniaceae</taxon>
        <taxon>Escallonia</taxon>
    </lineage>
</organism>
<gene>
    <name evidence="2" type="ORF">RJ639_042828</name>
</gene>
<sequence>MDRSTNYNNNGQNRDGLLLKTAQHHQSETRSPATTSSPDFVLQWGNRKRLRCMKVQIKDNAAKKFSSSNVPAGPAPVHRATVRIDRRVVRSDHKDPAPTSAGVSNGYPNLRQRQSSPAPPRILRYVSVSDSRAFVECGARSGVEWFAIGVVTNTENSIGMKGHCNGVKGLCSPDRGGGGHDKKGSWLCDLTLERYEVREKKISKKRAFYMRAEYDILRQYFTLQRPRGLKAMGNMESDSE</sequence>
<evidence type="ECO:0000313" key="3">
    <source>
        <dbReference type="Proteomes" id="UP001188597"/>
    </source>
</evidence>
<dbReference type="Proteomes" id="UP001188597">
    <property type="component" value="Unassembled WGS sequence"/>
</dbReference>
<keyword evidence="3" id="KW-1185">Reference proteome</keyword>
<evidence type="ECO:0000256" key="1">
    <source>
        <dbReference type="SAM" id="MobiDB-lite"/>
    </source>
</evidence>
<feature type="region of interest" description="Disordered" evidence="1">
    <location>
        <begin position="87"/>
        <end position="118"/>
    </location>
</feature>